<keyword evidence="2" id="KW-1185">Reference proteome</keyword>
<name>A0ACC2TKP8_9FUNG</name>
<dbReference type="Proteomes" id="UP001165960">
    <property type="component" value="Unassembled WGS sequence"/>
</dbReference>
<evidence type="ECO:0000313" key="1">
    <source>
        <dbReference type="EMBL" id="KAJ9075060.1"/>
    </source>
</evidence>
<protein>
    <submittedName>
        <fullName evidence="1">Uncharacterized protein</fullName>
    </submittedName>
</protein>
<comment type="caution">
    <text evidence="1">The sequence shown here is derived from an EMBL/GenBank/DDBJ whole genome shotgun (WGS) entry which is preliminary data.</text>
</comment>
<organism evidence="1 2">
    <name type="scientific">Entomophthora muscae</name>
    <dbReference type="NCBI Taxonomy" id="34485"/>
    <lineage>
        <taxon>Eukaryota</taxon>
        <taxon>Fungi</taxon>
        <taxon>Fungi incertae sedis</taxon>
        <taxon>Zoopagomycota</taxon>
        <taxon>Entomophthoromycotina</taxon>
        <taxon>Entomophthoromycetes</taxon>
        <taxon>Entomophthorales</taxon>
        <taxon>Entomophthoraceae</taxon>
        <taxon>Entomophthora</taxon>
    </lineage>
</organism>
<proteinExistence type="predicted"/>
<accession>A0ACC2TKP8</accession>
<sequence length="204" mass="22853">MQEETGGGKKKTQGKHRAAKAPYMKPGSKAVVPDDWEDDCASDGKSVSRESHRADEIINNDVAVGPGGDLDNPDWLNNVDITDLHTLEATLSAKQKKEILGQQKIVQELLSLYNIDSTTAQEWEDECICLQDVLRWCSLNFSLGQAKQWLKYQFSVDAATKWHYAGVNVDAAIIFCKHQVPRDKEMAWVNTGLLLDSIAYIVRF</sequence>
<reference evidence="1" key="1">
    <citation type="submission" date="2022-04" db="EMBL/GenBank/DDBJ databases">
        <title>Genome of the entomopathogenic fungus Entomophthora muscae.</title>
        <authorList>
            <person name="Elya C."/>
            <person name="Lovett B.R."/>
            <person name="Lee E."/>
            <person name="Macias A.M."/>
            <person name="Hajek A.E."/>
            <person name="De Bivort B.L."/>
            <person name="Kasson M.T."/>
            <person name="De Fine Licht H.H."/>
            <person name="Stajich J.E."/>
        </authorList>
    </citation>
    <scope>NUCLEOTIDE SEQUENCE</scope>
    <source>
        <strain evidence="1">Berkeley</strain>
    </source>
</reference>
<gene>
    <name evidence="1" type="ORF">DSO57_1000343</name>
</gene>
<evidence type="ECO:0000313" key="2">
    <source>
        <dbReference type="Proteomes" id="UP001165960"/>
    </source>
</evidence>
<dbReference type="EMBL" id="QTSX02002841">
    <property type="protein sequence ID" value="KAJ9075060.1"/>
    <property type="molecule type" value="Genomic_DNA"/>
</dbReference>